<dbReference type="EMBL" id="CZAJ01000034">
    <property type="protein sequence ID" value="CUP35527.1"/>
    <property type="molecule type" value="Genomic_DNA"/>
</dbReference>
<name>A0A0M6WHP6_9FIRM</name>
<dbReference type="InterPro" id="IPR036388">
    <property type="entry name" value="WH-like_DNA-bd_sf"/>
</dbReference>
<accession>A0A0M6WHP6</accession>
<evidence type="ECO:0000259" key="4">
    <source>
        <dbReference type="PROSITE" id="PS50956"/>
    </source>
</evidence>
<evidence type="ECO:0000256" key="1">
    <source>
        <dbReference type="ARBA" id="ARBA00023015"/>
    </source>
</evidence>
<dbReference type="InterPro" id="IPR019888">
    <property type="entry name" value="Tscrpt_reg_AsnC-like"/>
</dbReference>
<protein>
    <submittedName>
        <fullName evidence="6">HTH-type transcriptional regulator lrpC</fullName>
    </submittedName>
    <submittedName>
        <fullName evidence="5">Putative transcriptional regulator protein, AsnC family</fullName>
    </submittedName>
</protein>
<sequence>MTKNALDMIDEKIVELLQENARIAIKEIAAQVFLSSPAVTARIERLESKGIIKGYHATVDSVNLGYKIKAFVNLDLEPVQKEEFYPFIESVENVIECNCVTGEYSMLIEVKFLDTEELDDFINTLQKFGKTSTQIVFSTPVEHRGLPVHSAFDA</sequence>
<feature type="domain" description="HTH asnC-type" evidence="4">
    <location>
        <begin position="6"/>
        <end position="67"/>
    </location>
</feature>
<dbReference type="GO" id="GO:0043200">
    <property type="term" value="P:response to amino acid"/>
    <property type="evidence" value="ECO:0007669"/>
    <property type="project" value="TreeGrafter"/>
</dbReference>
<dbReference type="PANTHER" id="PTHR30154:SF34">
    <property type="entry name" value="TRANSCRIPTIONAL REGULATOR AZLB"/>
    <property type="match status" value="1"/>
</dbReference>
<dbReference type="SMART" id="SM00344">
    <property type="entry name" value="HTH_ASNC"/>
    <property type="match status" value="1"/>
</dbReference>
<reference evidence="5" key="2">
    <citation type="submission" date="2015-05" db="EMBL/GenBank/DDBJ databases">
        <authorList>
            <person name="Wang D.B."/>
            <person name="Wang M."/>
        </authorList>
    </citation>
    <scope>NUCLEOTIDE SEQUENCE [LARGE SCALE GENOMIC DNA]</scope>
    <source>
        <strain evidence="5">T1-815</strain>
    </source>
</reference>
<keyword evidence="7" id="KW-1185">Reference proteome</keyword>
<dbReference type="Gene3D" id="3.30.70.920">
    <property type="match status" value="1"/>
</dbReference>
<dbReference type="Proteomes" id="UP000049472">
    <property type="component" value="Unassembled WGS sequence"/>
</dbReference>
<evidence type="ECO:0000313" key="7">
    <source>
        <dbReference type="Proteomes" id="UP000049472"/>
    </source>
</evidence>
<dbReference type="InterPro" id="IPR011008">
    <property type="entry name" value="Dimeric_a/b-barrel"/>
</dbReference>
<dbReference type="Gene3D" id="1.10.10.10">
    <property type="entry name" value="Winged helix-like DNA-binding domain superfamily/Winged helix DNA-binding domain"/>
    <property type="match status" value="1"/>
</dbReference>
<evidence type="ECO:0000313" key="8">
    <source>
        <dbReference type="Proteomes" id="UP000095602"/>
    </source>
</evidence>
<dbReference type="EMBL" id="CVRQ01000012">
    <property type="protein sequence ID" value="CRL34884.1"/>
    <property type="molecule type" value="Genomic_DNA"/>
</dbReference>
<dbReference type="PANTHER" id="PTHR30154">
    <property type="entry name" value="LEUCINE-RESPONSIVE REGULATORY PROTEIN"/>
    <property type="match status" value="1"/>
</dbReference>
<dbReference type="Proteomes" id="UP000095602">
    <property type="component" value="Unassembled WGS sequence"/>
</dbReference>
<reference evidence="7" key="1">
    <citation type="submission" date="2015-05" db="EMBL/GenBank/DDBJ databases">
        <authorList>
            <consortium name="Pathogen Informatics"/>
        </authorList>
    </citation>
    <scope>NUCLEOTIDE SEQUENCE [LARGE SCALE GENOMIC DNA]</scope>
    <source>
        <strain evidence="6 8">2789STDY5834884</strain>
        <strain evidence="7">T1-815</strain>
    </source>
</reference>
<dbReference type="SUPFAM" id="SSF46785">
    <property type="entry name" value="Winged helix' DNA-binding domain"/>
    <property type="match status" value="1"/>
</dbReference>
<gene>
    <name evidence="6" type="primary">lrpC</name>
    <name evidence="6" type="ORF">ERS852497_02638</name>
    <name evidence="5" type="ORF">T1815_09541</name>
</gene>
<keyword evidence="2" id="KW-0238">DNA-binding</keyword>
<dbReference type="Pfam" id="PF01037">
    <property type="entry name" value="AsnC_trans_reg"/>
    <property type="match status" value="1"/>
</dbReference>
<dbReference type="GO" id="GO:0005829">
    <property type="term" value="C:cytosol"/>
    <property type="evidence" value="ECO:0007669"/>
    <property type="project" value="TreeGrafter"/>
</dbReference>
<evidence type="ECO:0000256" key="3">
    <source>
        <dbReference type="ARBA" id="ARBA00023163"/>
    </source>
</evidence>
<organism evidence="5 7">
    <name type="scientific">Agathobacter rectalis</name>
    <dbReference type="NCBI Taxonomy" id="39491"/>
    <lineage>
        <taxon>Bacteria</taxon>
        <taxon>Bacillati</taxon>
        <taxon>Bacillota</taxon>
        <taxon>Clostridia</taxon>
        <taxon>Lachnospirales</taxon>
        <taxon>Lachnospiraceae</taxon>
        <taxon>Agathobacter</taxon>
    </lineage>
</organism>
<dbReference type="InterPro" id="IPR019887">
    <property type="entry name" value="Tscrpt_reg_AsnC/Lrp_C"/>
</dbReference>
<dbReference type="InterPro" id="IPR036390">
    <property type="entry name" value="WH_DNA-bd_sf"/>
</dbReference>
<dbReference type="PROSITE" id="PS50956">
    <property type="entry name" value="HTH_ASNC_2"/>
    <property type="match status" value="1"/>
</dbReference>
<dbReference type="InterPro" id="IPR000485">
    <property type="entry name" value="AsnC-type_HTH_dom"/>
</dbReference>
<keyword evidence="1" id="KW-0805">Transcription regulation</keyword>
<dbReference type="AlphaFoldDB" id="A0A0M6WHP6"/>
<proteinExistence type="predicted"/>
<dbReference type="SUPFAM" id="SSF54909">
    <property type="entry name" value="Dimeric alpha+beta barrel"/>
    <property type="match status" value="1"/>
</dbReference>
<evidence type="ECO:0000256" key="2">
    <source>
        <dbReference type="ARBA" id="ARBA00023125"/>
    </source>
</evidence>
<dbReference type="GO" id="GO:0043565">
    <property type="term" value="F:sequence-specific DNA binding"/>
    <property type="evidence" value="ECO:0007669"/>
    <property type="project" value="InterPro"/>
</dbReference>
<dbReference type="Pfam" id="PF13412">
    <property type="entry name" value="HTH_24"/>
    <property type="match status" value="1"/>
</dbReference>
<evidence type="ECO:0000313" key="6">
    <source>
        <dbReference type="EMBL" id="CUP35527.1"/>
    </source>
</evidence>
<dbReference type="PRINTS" id="PR00033">
    <property type="entry name" value="HTHASNC"/>
</dbReference>
<evidence type="ECO:0000313" key="5">
    <source>
        <dbReference type="EMBL" id="CRL34884.1"/>
    </source>
</evidence>
<keyword evidence="3" id="KW-0804">Transcription</keyword>